<accession>A0A8J5TIS7</accession>
<gene>
    <name evidence="2" type="ORF">GUJ93_ZPchr0007g3389</name>
</gene>
<dbReference type="AlphaFoldDB" id="A0A8J5TIS7"/>
<evidence type="ECO:0000313" key="3">
    <source>
        <dbReference type="Proteomes" id="UP000729402"/>
    </source>
</evidence>
<name>A0A8J5TIS7_ZIZPA</name>
<reference evidence="2" key="2">
    <citation type="submission" date="2021-02" db="EMBL/GenBank/DDBJ databases">
        <authorList>
            <person name="Kimball J.A."/>
            <person name="Haas M.W."/>
            <person name="Macchietto M."/>
            <person name="Kono T."/>
            <person name="Duquette J."/>
            <person name="Shao M."/>
        </authorList>
    </citation>
    <scope>NUCLEOTIDE SEQUENCE</scope>
    <source>
        <tissue evidence="2">Fresh leaf tissue</tissue>
    </source>
</reference>
<dbReference type="OrthoDB" id="1907500at2759"/>
<dbReference type="EMBL" id="JAAALK010000282">
    <property type="protein sequence ID" value="KAG8078396.1"/>
    <property type="molecule type" value="Genomic_DNA"/>
</dbReference>
<sequence>MDVDVVGGGCTERSGRGDVACRAIRHDLPRVVVWRDGDGAACGRRGMGRGRESPAGTVGAGASRPRRGWTGGAKLAAKRPNPIIHR</sequence>
<dbReference type="Proteomes" id="UP000729402">
    <property type="component" value="Unassembled WGS sequence"/>
</dbReference>
<evidence type="ECO:0000313" key="2">
    <source>
        <dbReference type="EMBL" id="KAG8078396.1"/>
    </source>
</evidence>
<feature type="region of interest" description="Disordered" evidence="1">
    <location>
        <begin position="42"/>
        <end position="86"/>
    </location>
</feature>
<comment type="caution">
    <text evidence="2">The sequence shown here is derived from an EMBL/GenBank/DDBJ whole genome shotgun (WGS) entry which is preliminary data.</text>
</comment>
<keyword evidence="3" id="KW-1185">Reference proteome</keyword>
<evidence type="ECO:0000256" key="1">
    <source>
        <dbReference type="SAM" id="MobiDB-lite"/>
    </source>
</evidence>
<reference evidence="2" key="1">
    <citation type="journal article" date="2021" name="bioRxiv">
        <title>Whole Genome Assembly and Annotation of Northern Wild Rice, Zizania palustris L., Supports a Whole Genome Duplication in the Zizania Genus.</title>
        <authorList>
            <person name="Haas M."/>
            <person name="Kono T."/>
            <person name="Macchietto M."/>
            <person name="Millas R."/>
            <person name="McGilp L."/>
            <person name="Shao M."/>
            <person name="Duquette J."/>
            <person name="Hirsch C.N."/>
            <person name="Kimball J."/>
        </authorList>
    </citation>
    <scope>NUCLEOTIDE SEQUENCE</scope>
    <source>
        <tissue evidence="2">Fresh leaf tissue</tissue>
    </source>
</reference>
<proteinExistence type="predicted"/>
<organism evidence="2 3">
    <name type="scientific">Zizania palustris</name>
    <name type="common">Northern wild rice</name>
    <dbReference type="NCBI Taxonomy" id="103762"/>
    <lineage>
        <taxon>Eukaryota</taxon>
        <taxon>Viridiplantae</taxon>
        <taxon>Streptophyta</taxon>
        <taxon>Embryophyta</taxon>
        <taxon>Tracheophyta</taxon>
        <taxon>Spermatophyta</taxon>
        <taxon>Magnoliopsida</taxon>
        <taxon>Liliopsida</taxon>
        <taxon>Poales</taxon>
        <taxon>Poaceae</taxon>
        <taxon>BOP clade</taxon>
        <taxon>Oryzoideae</taxon>
        <taxon>Oryzeae</taxon>
        <taxon>Zizaniinae</taxon>
        <taxon>Zizania</taxon>
    </lineage>
</organism>
<protein>
    <submittedName>
        <fullName evidence="2">Uncharacterized protein</fullName>
    </submittedName>
</protein>